<accession>A0A7C7D8Y5</accession>
<organism evidence="2 3">
    <name type="scientific">Desulfitobacterium dehalogenans</name>
    <dbReference type="NCBI Taxonomy" id="36854"/>
    <lineage>
        <taxon>Bacteria</taxon>
        <taxon>Bacillati</taxon>
        <taxon>Bacillota</taxon>
        <taxon>Clostridia</taxon>
        <taxon>Eubacteriales</taxon>
        <taxon>Desulfitobacteriaceae</taxon>
        <taxon>Desulfitobacterium</taxon>
    </lineage>
</organism>
<feature type="transmembrane region" description="Helical" evidence="1">
    <location>
        <begin position="6"/>
        <end position="29"/>
    </location>
</feature>
<keyword evidence="1" id="KW-0812">Transmembrane</keyword>
<dbReference type="AlphaFoldDB" id="A0A7C7D8Y5"/>
<dbReference type="EMBL" id="DUTF01000143">
    <property type="protein sequence ID" value="HHY26359.1"/>
    <property type="molecule type" value="Genomic_DNA"/>
</dbReference>
<dbReference type="Pfam" id="PF10694">
    <property type="entry name" value="DUF2500"/>
    <property type="match status" value="1"/>
</dbReference>
<keyword evidence="1" id="KW-0472">Membrane</keyword>
<gene>
    <name evidence="2" type="ORF">GX523_06340</name>
</gene>
<evidence type="ECO:0000313" key="2">
    <source>
        <dbReference type="EMBL" id="HHY26359.1"/>
    </source>
</evidence>
<protein>
    <submittedName>
        <fullName evidence="2">DUF2500 domain-containing protein</fullName>
    </submittedName>
</protein>
<reference evidence="2 3" key="1">
    <citation type="journal article" date="2020" name="Biotechnol. Biofuels">
        <title>New insights from the biogas microbiome by comprehensive genome-resolved metagenomics of nearly 1600 species originating from multiple anaerobic digesters.</title>
        <authorList>
            <person name="Campanaro S."/>
            <person name="Treu L."/>
            <person name="Rodriguez-R L.M."/>
            <person name="Kovalovszki A."/>
            <person name="Ziels R.M."/>
            <person name="Maus I."/>
            <person name="Zhu X."/>
            <person name="Kougias P.G."/>
            <person name="Basile A."/>
            <person name="Luo G."/>
            <person name="Schluter A."/>
            <person name="Konstantinidis K.T."/>
            <person name="Angelidaki I."/>
        </authorList>
    </citation>
    <scope>NUCLEOTIDE SEQUENCE [LARGE SCALE GENOMIC DNA]</scope>
    <source>
        <strain evidence="2">AS05jafATM_4</strain>
    </source>
</reference>
<keyword evidence="1" id="KW-1133">Transmembrane helix</keyword>
<dbReference type="Gene3D" id="2.40.50.660">
    <property type="match status" value="1"/>
</dbReference>
<evidence type="ECO:0000256" key="1">
    <source>
        <dbReference type="SAM" id="Phobius"/>
    </source>
</evidence>
<sequence length="133" mass="15182">MFFPSDIMFTIVPIIISIGFVVVFGLILVNIIHGIRTWNYNNSQPVLTVPSLIVAKRDHVTTHHHNHGNGIHHNHRSTSYYITFEVESGDRMEFSVNGKEYGMLAEGDLGKLTFQGTRYLGFERLREPEPERG</sequence>
<evidence type="ECO:0000313" key="3">
    <source>
        <dbReference type="Proteomes" id="UP000553059"/>
    </source>
</evidence>
<comment type="caution">
    <text evidence="2">The sequence shown here is derived from an EMBL/GenBank/DDBJ whole genome shotgun (WGS) entry which is preliminary data.</text>
</comment>
<dbReference type="Proteomes" id="UP000553059">
    <property type="component" value="Unassembled WGS sequence"/>
</dbReference>
<dbReference type="InterPro" id="IPR019635">
    <property type="entry name" value="DUF2500"/>
</dbReference>
<proteinExistence type="predicted"/>
<name>A0A7C7D8Y5_9FIRM</name>